<dbReference type="InterPro" id="IPR036390">
    <property type="entry name" value="WH_DNA-bd_sf"/>
</dbReference>
<dbReference type="EMBL" id="SDCR01000001">
    <property type="protein sequence ID" value="TCX77497.1"/>
    <property type="molecule type" value="Genomic_DNA"/>
</dbReference>
<evidence type="ECO:0000313" key="1">
    <source>
        <dbReference type="EMBL" id="TCX77497.1"/>
    </source>
</evidence>
<protein>
    <submittedName>
        <fullName evidence="1">Uncharacterized protein</fullName>
    </submittedName>
</protein>
<sequence length="198" mass="22600">MDALKQRIIQFVRENQPVTEERMRTSLGLSVNQCRAYRKQMKATGQLFIANGSGCFISQADFEDWLRNGGGHEKMKSIGGMGGRGQTPDREQRRLIIEYLTNQTEPSTAKEIYKACHINQKSAYRILASLLEDGTIGSDGKRVGRRYVLDADSVYCDFDDRDKPIKAFVKYNPRRNGVVQAYMNSPARQRIMMIYGRC</sequence>
<gene>
    <name evidence="1" type="ORF">ETE60_00900</name>
</gene>
<proteinExistence type="predicted"/>
<comment type="caution">
    <text evidence="1">The sequence shown here is derived from an EMBL/GenBank/DDBJ whole genome shotgun (WGS) entry which is preliminary data.</text>
</comment>
<dbReference type="RefSeq" id="WP_132349262.1">
    <property type="nucleotide sequence ID" value="NZ_JAEGID010000002.1"/>
</dbReference>
<reference evidence="1" key="1">
    <citation type="submission" date="2019-01" db="EMBL/GenBank/DDBJ databases">
        <authorList>
            <person name="Lista F."/>
            <person name="Anselmo A."/>
        </authorList>
    </citation>
    <scope>NUCLEOTIDE SEQUENCE</scope>
    <source>
        <strain evidence="1">5S</strain>
    </source>
</reference>
<accession>A0A483LR30</accession>
<dbReference type="AlphaFoldDB" id="A0A483LR30"/>
<dbReference type="InterPro" id="IPR036388">
    <property type="entry name" value="WH-like_DNA-bd_sf"/>
</dbReference>
<name>A0A483LR30_KLEPN</name>
<dbReference type="SUPFAM" id="SSF46785">
    <property type="entry name" value="Winged helix' DNA-binding domain"/>
    <property type="match status" value="1"/>
</dbReference>
<dbReference type="Gene3D" id="1.10.10.10">
    <property type="entry name" value="Winged helix-like DNA-binding domain superfamily/Winged helix DNA-binding domain"/>
    <property type="match status" value="1"/>
</dbReference>
<organism evidence="1">
    <name type="scientific">Klebsiella pneumoniae</name>
    <dbReference type="NCBI Taxonomy" id="573"/>
    <lineage>
        <taxon>Bacteria</taxon>
        <taxon>Pseudomonadati</taxon>
        <taxon>Pseudomonadota</taxon>
        <taxon>Gammaproteobacteria</taxon>
        <taxon>Enterobacterales</taxon>
        <taxon>Enterobacteriaceae</taxon>
        <taxon>Klebsiella/Raoultella group</taxon>
        <taxon>Klebsiella</taxon>
        <taxon>Klebsiella pneumoniae complex</taxon>
    </lineage>
</organism>